<feature type="compositionally biased region" description="Polar residues" evidence="5">
    <location>
        <begin position="1311"/>
        <end position="1324"/>
    </location>
</feature>
<dbReference type="Pfam" id="PF17846">
    <property type="entry name" value="XRN_M"/>
    <property type="match status" value="1"/>
</dbReference>
<feature type="domain" description="5'-3' exoribonuclease 1 SH3-like" evidence="8">
    <location>
        <begin position="1209"/>
        <end position="1272"/>
    </location>
</feature>
<dbReference type="InterPro" id="IPR004859">
    <property type="entry name" value="Xrn1_N"/>
</dbReference>
<dbReference type="GO" id="GO:0000956">
    <property type="term" value="P:nuclear-transcribed mRNA catabolic process"/>
    <property type="evidence" value="ECO:0007669"/>
    <property type="project" value="TreeGrafter"/>
</dbReference>
<dbReference type="InterPro" id="IPR047007">
    <property type="entry name" value="XRN1_D1_sf"/>
</dbReference>
<dbReference type="PANTHER" id="PTHR12341">
    <property type="entry name" value="5'-&gt;3' EXORIBONUCLEASE"/>
    <property type="match status" value="1"/>
</dbReference>
<feature type="domain" description="Xrn1 N-terminal" evidence="6">
    <location>
        <begin position="1"/>
        <end position="239"/>
    </location>
</feature>
<evidence type="ECO:0000256" key="4">
    <source>
        <dbReference type="ARBA" id="ARBA00038299"/>
    </source>
</evidence>
<dbReference type="InterPro" id="IPR047008">
    <property type="entry name" value="XRN1_SH3_sf"/>
</dbReference>
<feature type="region of interest" description="Disordered" evidence="5">
    <location>
        <begin position="1463"/>
        <end position="1640"/>
    </location>
</feature>
<keyword evidence="2" id="KW-0378">Hydrolase</keyword>
<feature type="compositionally biased region" description="Basic residues" evidence="5">
    <location>
        <begin position="1583"/>
        <end position="1592"/>
    </location>
</feature>
<evidence type="ECO:0000256" key="2">
    <source>
        <dbReference type="ARBA" id="ARBA00022801"/>
    </source>
</evidence>
<dbReference type="GO" id="GO:0004534">
    <property type="term" value="F:5'-3' RNA exonuclease activity"/>
    <property type="evidence" value="ECO:0007669"/>
    <property type="project" value="TreeGrafter"/>
</dbReference>
<feature type="compositionally biased region" description="Polar residues" evidence="5">
    <location>
        <begin position="1629"/>
        <end position="1640"/>
    </location>
</feature>
<comment type="caution">
    <text evidence="11">The sequence shown here is derived from an EMBL/GenBank/DDBJ whole genome shotgun (WGS) entry which is preliminary data.</text>
</comment>
<dbReference type="PANTHER" id="PTHR12341:SF7">
    <property type="entry name" value="5'-3' EXORIBONUCLEASE 1"/>
    <property type="match status" value="1"/>
</dbReference>
<dbReference type="OrthoDB" id="372487at2759"/>
<dbReference type="Gene3D" id="2.170.260.40">
    <property type="match status" value="1"/>
</dbReference>
<feature type="domain" description="Exoribonuclease Xrn1 D2/D3" evidence="10">
    <location>
        <begin position="898"/>
        <end position="997"/>
    </location>
</feature>
<feature type="domain" description="5'-3' exoribonuclease 1 D1" evidence="9">
    <location>
        <begin position="711"/>
        <end position="892"/>
    </location>
</feature>
<dbReference type="EMBL" id="SPLM01000109">
    <property type="protein sequence ID" value="TMW59922.1"/>
    <property type="molecule type" value="Genomic_DNA"/>
</dbReference>
<protein>
    <submittedName>
        <fullName evidence="11">Uncharacterized protein</fullName>
    </submittedName>
</protein>
<dbReference type="GO" id="GO:0003723">
    <property type="term" value="F:RNA binding"/>
    <property type="evidence" value="ECO:0007669"/>
    <property type="project" value="TreeGrafter"/>
</dbReference>
<evidence type="ECO:0000259" key="6">
    <source>
        <dbReference type="Pfam" id="PF03159"/>
    </source>
</evidence>
<feature type="region of interest" description="Disordered" evidence="5">
    <location>
        <begin position="117"/>
        <end position="139"/>
    </location>
</feature>
<dbReference type="Gene3D" id="1.25.40.1050">
    <property type="match status" value="1"/>
</dbReference>
<accession>A0A8K1CCQ4</accession>
<evidence type="ECO:0000259" key="8">
    <source>
        <dbReference type="Pfam" id="PF18129"/>
    </source>
</evidence>
<feature type="region of interest" description="Disordered" evidence="5">
    <location>
        <begin position="1276"/>
        <end position="1360"/>
    </location>
</feature>
<evidence type="ECO:0000256" key="1">
    <source>
        <dbReference type="ARBA" id="ARBA00022722"/>
    </source>
</evidence>
<evidence type="ECO:0000259" key="7">
    <source>
        <dbReference type="Pfam" id="PF17846"/>
    </source>
</evidence>
<organism evidence="11 12">
    <name type="scientific">Pythium oligandrum</name>
    <name type="common">Mycoparasitic fungus</name>
    <dbReference type="NCBI Taxonomy" id="41045"/>
    <lineage>
        <taxon>Eukaryota</taxon>
        <taxon>Sar</taxon>
        <taxon>Stramenopiles</taxon>
        <taxon>Oomycota</taxon>
        <taxon>Peronosporomycetes</taxon>
        <taxon>Pythiales</taxon>
        <taxon>Pythiaceae</taxon>
        <taxon>Pythium</taxon>
    </lineage>
</organism>
<reference evidence="11" key="1">
    <citation type="submission" date="2019-03" db="EMBL/GenBank/DDBJ databases">
        <title>Long read genome sequence of the mycoparasitic Pythium oligandrum ATCC 38472 isolated from sugarbeet rhizosphere.</title>
        <authorList>
            <person name="Gaulin E."/>
        </authorList>
    </citation>
    <scope>NUCLEOTIDE SEQUENCE</scope>
    <source>
        <strain evidence="11">ATCC 38472_TT</strain>
    </source>
</reference>
<evidence type="ECO:0000259" key="10">
    <source>
        <dbReference type="Pfam" id="PF18334"/>
    </source>
</evidence>
<dbReference type="Pfam" id="PF18332">
    <property type="entry name" value="XRN1_D1"/>
    <property type="match status" value="1"/>
</dbReference>
<dbReference type="Gene3D" id="2.30.30.750">
    <property type="match status" value="1"/>
</dbReference>
<dbReference type="Proteomes" id="UP000794436">
    <property type="component" value="Unassembled WGS sequence"/>
</dbReference>
<feature type="region of interest" description="Disordered" evidence="5">
    <location>
        <begin position="402"/>
        <end position="427"/>
    </location>
</feature>
<dbReference type="GO" id="GO:0005634">
    <property type="term" value="C:nucleus"/>
    <property type="evidence" value="ECO:0007669"/>
    <property type="project" value="TreeGrafter"/>
</dbReference>
<evidence type="ECO:0000313" key="12">
    <source>
        <dbReference type="Proteomes" id="UP000794436"/>
    </source>
</evidence>
<dbReference type="InterPro" id="IPR041106">
    <property type="entry name" value="XRN1_D2_D3"/>
</dbReference>
<feature type="compositionally biased region" description="Basic and acidic residues" evidence="5">
    <location>
        <begin position="117"/>
        <end position="131"/>
    </location>
</feature>
<feature type="domain" description="Exoribonuclease Xrn1 D2/D3" evidence="10">
    <location>
        <begin position="1059"/>
        <end position="1166"/>
    </location>
</feature>
<evidence type="ECO:0000256" key="5">
    <source>
        <dbReference type="SAM" id="MobiDB-lite"/>
    </source>
</evidence>
<dbReference type="Pfam" id="PF18334">
    <property type="entry name" value="XRN1_D2_D3"/>
    <property type="match status" value="2"/>
</dbReference>
<evidence type="ECO:0000259" key="9">
    <source>
        <dbReference type="Pfam" id="PF18332"/>
    </source>
</evidence>
<dbReference type="CDD" id="cd18673">
    <property type="entry name" value="PIN_XRN1-2-like"/>
    <property type="match status" value="1"/>
</dbReference>
<feature type="domain" description="Xrn1 helical" evidence="7">
    <location>
        <begin position="283"/>
        <end position="652"/>
    </location>
</feature>
<feature type="compositionally biased region" description="Basic and acidic residues" evidence="5">
    <location>
        <begin position="1280"/>
        <end position="1290"/>
    </location>
</feature>
<evidence type="ECO:0000256" key="3">
    <source>
        <dbReference type="ARBA" id="ARBA00022839"/>
    </source>
</evidence>
<feature type="compositionally biased region" description="Pro residues" evidence="5">
    <location>
        <begin position="1486"/>
        <end position="1524"/>
    </location>
</feature>
<feature type="compositionally biased region" description="Acidic residues" evidence="5">
    <location>
        <begin position="405"/>
        <end position="427"/>
    </location>
</feature>
<dbReference type="Pfam" id="PF03159">
    <property type="entry name" value="XRN_N"/>
    <property type="match status" value="1"/>
</dbReference>
<dbReference type="Pfam" id="PF18129">
    <property type="entry name" value="SH3_12"/>
    <property type="match status" value="1"/>
</dbReference>
<dbReference type="InterPro" id="IPR027073">
    <property type="entry name" value="5_3_exoribonuclease"/>
</dbReference>
<sequence>MGIPRFYRYISERYPLINQPISDVSLLPEFDAFYLDMNGIIHNCTHTDAADSELNRLGLPAQLHNIFTYMDRLITHIIKPKQLVYIAIDGVAPRAKLNQQRSRRFRAGMEREEALAKEKHHQIKLEDEKNGHSATPPPQRFDSNCITPGTQFLTELSAHLVWFVRYKMKTDPLWSRLEVFFSGSEVPGEGEHKIVDFIRRRKMAPGYSPNVRHCMYGSDADLMLLGLMTHEPHFTLVREVVVWGSKTHKVTAKKIEEEQWQLVHLSLFREYLMMEMRVVVPLDGERMLDDFILLTYLLGNDFIPHSPTLEISEDAIPLLMRVYREHLDKHGGQYLTENGQLININLLQDLFETIGAMEEDILIDRAIEEAKRHGKHKRAYNERRTGPSVEVNEDAVANAINLLNDGDDDDQPPPLIDDEEEDDDIGVSDEEAKERELLEALDGELEAKLALEKEEEEREIFSQLTGSESFQDTKWTYYERKFGIQRGNGSANNAELERVKKHYLEAIVWCLHYYFQGPPSWSWYYPYHYAPMVSDLTNIADVVKDIKFGNDPTTDGPLLPFEQLMANLPSTSAHLVPEPYRFLMMSPLSPIKHFYPEKFEIDMEGKRNPWEGVNLLPFIDVALLKSAIAQYCPENRLTKAERQRNRLQLLPLRISYDPQAYETVPSTMPGYPGFPDIAACCTRVSEYSLPDITSYEGQFQSRLMDGVTLPMAGFPSLYTVPLESVRVEHIRVNCFGMGSRKATLILQLPPTGRLEEAVNPQELLGKTALVNWPNLHEALVVGISTLAGEYRLNRNSTDVAFTPFDNDKKVEWAQYAQSEVYRLLCGRGTPGSGGLDLGQTGIACVLHVLPLQGMISNPVTGAIEKKFGQTEALVPLQLAVVDRKLHDERFEETGPMALEERFPVDSVALITKGKWLGCTAVIQKCDGSRNKVTVRVNTIDKEPPFGYVVAQQISDKYYPGYMVAQKLGISTTTLGLLTGSVVIKPTGQEIGLNLRFRKDLLLPGYCRLVNKAASSSGGAGDENNVWRKGDIVKIVGSGVSLEREEQQAKRANGNGSGGGTTWEYTDRTIAVLAAYKAEFPEVFINLDKLSFATQYGGKEIFGTSDKKIIQDKADAVVAWIEQQQLGKKEHSKHIPINSQYISLNAMRAIEAAGALRAKEREKSAAQQVSNPVAVDVAPAELFRPNPLVNQDLTGSVVAEQATKNPGAPRLGDRVINISARGVPFGQRGTVVATHVTSKCVEVLFDEGFTGGEPLYGSISLNRGKIVPWTNVICVSTPPGEENKTQSRDQRGQQQTSRRQSNSRQTQQQSQPLQPGSNKITSNYRQPRKGKTMETEPHAEVEAADPPVQTSAPAPAPPDPEKIKMLMAKWTQKGSVEYQAQSTEVEATAPEVAGEEVVPSVAALFSAAAQATAPPPSESANLLATLFPRLAEGNSNIEAPETPAAPVNESANLLASLFPHMAEGNSSSVAPPLPPHPVSFLPHGIPGQPPMPPMPPQAFPPFMHPHQPPFPPSGYPPYPPYPLPPQQDQHKPRENRRGSKEKAPAPVASLTEYPPLGAAPPTAQQKKEDTTTDEPATNSEDKKKRTPRNKPRNKSANGEKAWVPKDASSTDAATPPPAANKPSLLLPSQVMRQQKPSTSSS</sequence>
<feature type="compositionally biased region" description="Basic and acidic residues" evidence="5">
    <location>
        <begin position="1527"/>
        <end position="1542"/>
    </location>
</feature>
<proteinExistence type="inferred from homology"/>
<comment type="similarity">
    <text evidence="4">Belongs to the 5'-3' exonuclease family.</text>
</comment>
<keyword evidence="3" id="KW-0269">Exonuclease</keyword>
<feature type="compositionally biased region" description="Basic and acidic residues" evidence="5">
    <location>
        <begin position="1330"/>
        <end position="1340"/>
    </location>
</feature>
<dbReference type="Gene3D" id="3.40.50.12390">
    <property type="match status" value="2"/>
</dbReference>
<dbReference type="InterPro" id="IPR041385">
    <property type="entry name" value="SH3_12"/>
</dbReference>
<name>A0A8K1CCQ4_PYTOL</name>
<dbReference type="InterPro" id="IPR041412">
    <property type="entry name" value="Xrn1_helical"/>
</dbReference>
<keyword evidence="12" id="KW-1185">Reference proteome</keyword>
<evidence type="ECO:0000313" key="11">
    <source>
        <dbReference type="EMBL" id="TMW59922.1"/>
    </source>
</evidence>
<dbReference type="InterPro" id="IPR040992">
    <property type="entry name" value="XRN1_D1"/>
</dbReference>
<feature type="compositionally biased region" description="Low complexity" evidence="5">
    <location>
        <begin position="1291"/>
        <end position="1310"/>
    </location>
</feature>
<gene>
    <name evidence="11" type="ORF">Poli38472_004991</name>
</gene>
<keyword evidence="1" id="KW-0540">Nuclease</keyword>